<protein>
    <submittedName>
        <fullName evidence="2">Uncharacterized protein</fullName>
    </submittedName>
</protein>
<dbReference type="InterPro" id="IPR002110">
    <property type="entry name" value="Ankyrin_rpt"/>
</dbReference>
<dbReference type="Proteomes" id="UP000245910">
    <property type="component" value="Chromosome I"/>
</dbReference>
<dbReference type="Gene3D" id="1.25.40.20">
    <property type="entry name" value="Ankyrin repeat-containing domain"/>
    <property type="match status" value="1"/>
</dbReference>
<evidence type="ECO:0000256" key="1">
    <source>
        <dbReference type="PROSITE-ProRule" id="PRU00023"/>
    </source>
</evidence>
<dbReference type="SUPFAM" id="SSF53300">
    <property type="entry name" value="vWA-like"/>
    <property type="match status" value="1"/>
</dbReference>
<dbReference type="InterPro" id="IPR036770">
    <property type="entry name" value="Ankyrin_rpt-contain_sf"/>
</dbReference>
<dbReference type="SMART" id="SM00248">
    <property type="entry name" value="ANK"/>
    <property type="match status" value="3"/>
</dbReference>
<dbReference type="EMBL" id="LN649229">
    <property type="protein sequence ID" value="CEI67410.1"/>
    <property type="molecule type" value="Genomic_DNA"/>
</dbReference>
<dbReference type="SUPFAM" id="SSF48403">
    <property type="entry name" value="Ankyrin repeat"/>
    <property type="match status" value="1"/>
</dbReference>
<reference evidence="3" key="1">
    <citation type="submission" date="2014-10" db="EMBL/GenBank/DDBJ databases">
        <authorList>
            <person name="King R."/>
        </authorList>
    </citation>
    <scope>NUCLEOTIDE SEQUENCE [LARGE SCALE GENOMIC DNA]</scope>
    <source>
        <strain evidence="3">A3/5</strain>
    </source>
</reference>
<dbReference type="PANTHER" id="PTHR34706">
    <property type="entry name" value="SLR1338 PROTEIN"/>
    <property type="match status" value="1"/>
</dbReference>
<proteinExistence type="predicted"/>
<sequence length="528" mass="58215">MSSIIADRVRDRTLTRDDFKNLTNGDDINNPVDGNTPLGYAVLNGDAYATRLLINHKASVKRKSPNGLSVLHMAVDAKENAARVVKILLESPDINVDEEDDSYPHDTPLMRALKNNPDPVIIKALKDRGASVTTPNSKGETALDLADRLLNVKVKEALIDPDPQNPTGTSLTRFLVSSAFLLLDYLTPRKPLQDSVIAAFKMIYDQIVVPRMQAPVSYSENNKRTELTELSSSQVSKYPKTKAELKDILDDVVATYGLESFFGPNSPVLQSILLQAYTVVNDPSLNLLLTSQVVSSQFHMALYQPIIYCDDSGSMKEENRWPSQADIVSEIATTMSLFSTNEKGAHVRFINKSSAGLDNLKGEPLKAQMNFVPDGSTKIGTNLNSKILEPFIYSKTNAGDAFERPILVIIITDGWPTEEPVDTLQNAIIACQQRLQAANHPRDAVLFSANQIGNAPQAAQFLSDLMAVSKRPEFDGVLRVSAGEHIIMGQRILRVANPIPDKLDAKFQELRNNKATLQYWIDSVLFGP</sequence>
<organism evidence="2 3">
    <name type="scientific">Fusarium venenatum</name>
    <dbReference type="NCBI Taxonomy" id="56646"/>
    <lineage>
        <taxon>Eukaryota</taxon>
        <taxon>Fungi</taxon>
        <taxon>Dikarya</taxon>
        <taxon>Ascomycota</taxon>
        <taxon>Pezizomycotina</taxon>
        <taxon>Sordariomycetes</taxon>
        <taxon>Hypocreomycetidae</taxon>
        <taxon>Hypocreales</taxon>
        <taxon>Nectriaceae</taxon>
        <taxon>Fusarium</taxon>
    </lineage>
</organism>
<dbReference type="AlphaFoldDB" id="A0A2L2TYT8"/>
<evidence type="ECO:0000313" key="2">
    <source>
        <dbReference type="EMBL" id="CEI67410.1"/>
    </source>
</evidence>
<feature type="repeat" description="ANK" evidence="1">
    <location>
        <begin position="33"/>
        <end position="65"/>
    </location>
</feature>
<dbReference type="PANTHER" id="PTHR34706:SF3">
    <property type="entry name" value="ANKYRIN REPEAT PROTEIN (AFU_ORTHOLOGUE AFUA_7G06200)"/>
    <property type="match status" value="1"/>
</dbReference>
<name>A0A2L2TYT8_9HYPO</name>
<accession>A0A2L2TYT8</accession>
<dbReference type="PROSITE" id="PS50088">
    <property type="entry name" value="ANK_REPEAT"/>
    <property type="match status" value="1"/>
</dbReference>
<dbReference type="Pfam" id="PF12796">
    <property type="entry name" value="Ank_2"/>
    <property type="match status" value="1"/>
</dbReference>
<evidence type="ECO:0000313" key="3">
    <source>
        <dbReference type="Proteomes" id="UP000245910"/>
    </source>
</evidence>
<dbReference type="STRING" id="56646.A0A2L2TYT8"/>
<dbReference type="PROSITE" id="PS50297">
    <property type="entry name" value="ANK_REP_REGION"/>
    <property type="match status" value="1"/>
</dbReference>
<keyword evidence="1" id="KW-0040">ANK repeat</keyword>
<keyword evidence="3" id="KW-1185">Reference proteome</keyword>
<dbReference type="InterPro" id="IPR036465">
    <property type="entry name" value="vWFA_dom_sf"/>
</dbReference>